<dbReference type="AlphaFoldDB" id="A0A9W4T0J8"/>
<keyword evidence="2" id="KW-1185">Reference proteome</keyword>
<comment type="caution">
    <text evidence="1">The sequence shown here is derived from an EMBL/GenBank/DDBJ whole genome shotgun (WGS) entry which is preliminary data.</text>
</comment>
<protein>
    <submittedName>
        <fullName evidence="1">90_t:CDS:1</fullName>
    </submittedName>
</protein>
<evidence type="ECO:0000313" key="1">
    <source>
        <dbReference type="EMBL" id="CAI2188207.1"/>
    </source>
</evidence>
<accession>A0A9W4T0J8</accession>
<dbReference type="Proteomes" id="UP001153678">
    <property type="component" value="Unassembled WGS sequence"/>
</dbReference>
<proteinExistence type="predicted"/>
<gene>
    <name evidence="1" type="ORF">FWILDA_LOCUS13463</name>
</gene>
<name>A0A9W4T0J8_9GLOM</name>
<organism evidence="1 2">
    <name type="scientific">Funneliformis geosporum</name>
    <dbReference type="NCBI Taxonomy" id="1117311"/>
    <lineage>
        <taxon>Eukaryota</taxon>
        <taxon>Fungi</taxon>
        <taxon>Fungi incertae sedis</taxon>
        <taxon>Mucoromycota</taxon>
        <taxon>Glomeromycotina</taxon>
        <taxon>Glomeromycetes</taxon>
        <taxon>Glomerales</taxon>
        <taxon>Glomeraceae</taxon>
        <taxon>Funneliformis</taxon>
    </lineage>
</organism>
<dbReference type="EMBL" id="CAMKVN010005050">
    <property type="protein sequence ID" value="CAI2188207.1"/>
    <property type="molecule type" value="Genomic_DNA"/>
</dbReference>
<evidence type="ECO:0000313" key="2">
    <source>
        <dbReference type="Proteomes" id="UP001153678"/>
    </source>
</evidence>
<reference evidence="1" key="1">
    <citation type="submission" date="2022-08" db="EMBL/GenBank/DDBJ databases">
        <authorList>
            <person name="Kallberg Y."/>
            <person name="Tangrot J."/>
            <person name="Rosling A."/>
        </authorList>
    </citation>
    <scope>NUCLEOTIDE SEQUENCE</scope>
    <source>
        <strain evidence="1">Wild A</strain>
    </source>
</reference>
<sequence>MGCPSLYFRQIACRESFVVSFSVDIGEELKMGLENESTFISAGRRVSEKLFKGVGVIIGRVSLPKVEPEVSLSLVELFHLFRLFFGSLEKSF</sequence>